<evidence type="ECO:0000313" key="5">
    <source>
        <dbReference type="EMBL" id="MED6289084.1"/>
    </source>
</evidence>
<evidence type="ECO:0000259" key="4">
    <source>
        <dbReference type="Pfam" id="PF00733"/>
    </source>
</evidence>
<proteinExistence type="predicted"/>
<comment type="caution">
    <text evidence="5">The sequence shown here is derived from an EMBL/GenBank/DDBJ whole genome shotgun (WGS) entry which is preliminary data.</text>
</comment>
<evidence type="ECO:0000313" key="6">
    <source>
        <dbReference type="Proteomes" id="UP001352852"/>
    </source>
</evidence>
<name>A0ABU7EPJ1_9TELE</name>
<evidence type="ECO:0000256" key="2">
    <source>
        <dbReference type="ARBA" id="ARBA00022741"/>
    </source>
</evidence>
<keyword evidence="2" id="KW-0547">Nucleotide-binding</keyword>
<comment type="pathway">
    <text evidence="1">Amino-acid biosynthesis; L-asparagine biosynthesis; L-asparagine from L-aspartate (L-Gln route): step 1/1.</text>
</comment>
<dbReference type="SUPFAM" id="SSF52402">
    <property type="entry name" value="Adenine nucleotide alpha hydrolases-like"/>
    <property type="match status" value="1"/>
</dbReference>
<dbReference type="InterPro" id="IPR050795">
    <property type="entry name" value="Asn_Synthetase"/>
</dbReference>
<dbReference type="Proteomes" id="UP001352852">
    <property type="component" value="Unassembled WGS sequence"/>
</dbReference>
<dbReference type="InterPro" id="IPR014729">
    <property type="entry name" value="Rossmann-like_a/b/a_fold"/>
</dbReference>
<organism evidence="5 6">
    <name type="scientific">Characodon lateralis</name>
    <dbReference type="NCBI Taxonomy" id="208331"/>
    <lineage>
        <taxon>Eukaryota</taxon>
        <taxon>Metazoa</taxon>
        <taxon>Chordata</taxon>
        <taxon>Craniata</taxon>
        <taxon>Vertebrata</taxon>
        <taxon>Euteleostomi</taxon>
        <taxon>Actinopterygii</taxon>
        <taxon>Neopterygii</taxon>
        <taxon>Teleostei</taxon>
        <taxon>Neoteleostei</taxon>
        <taxon>Acanthomorphata</taxon>
        <taxon>Ovalentaria</taxon>
        <taxon>Atherinomorphae</taxon>
        <taxon>Cyprinodontiformes</taxon>
        <taxon>Goodeidae</taxon>
        <taxon>Characodon</taxon>
    </lineage>
</organism>
<reference evidence="5 6" key="1">
    <citation type="submission" date="2021-06" db="EMBL/GenBank/DDBJ databases">
        <authorList>
            <person name="Palmer J.M."/>
        </authorList>
    </citation>
    <scope>NUCLEOTIDE SEQUENCE [LARGE SCALE GENOMIC DNA]</scope>
    <source>
        <strain evidence="5 6">CL_MEX2019</strain>
        <tissue evidence="5">Muscle</tissue>
    </source>
</reference>
<sequence length="69" mass="7714">MYLVSKYIREKTDSVVIFSGEGSDELTQGYLYFHKAPSAKAGAEDSVRLLKELFLFDVLRADRTTAAHG</sequence>
<dbReference type="EMBL" id="JAHUTJ010063482">
    <property type="protein sequence ID" value="MED6289084.1"/>
    <property type="molecule type" value="Genomic_DNA"/>
</dbReference>
<dbReference type="Gene3D" id="3.40.50.620">
    <property type="entry name" value="HUPs"/>
    <property type="match status" value="1"/>
</dbReference>
<evidence type="ECO:0000256" key="1">
    <source>
        <dbReference type="ARBA" id="ARBA00005187"/>
    </source>
</evidence>
<keyword evidence="3" id="KW-0067">ATP-binding</keyword>
<dbReference type="InterPro" id="IPR001962">
    <property type="entry name" value="Asn_synthase"/>
</dbReference>
<feature type="domain" description="Asparagine synthetase" evidence="4">
    <location>
        <begin position="1"/>
        <end position="44"/>
    </location>
</feature>
<dbReference type="PANTHER" id="PTHR11772">
    <property type="entry name" value="ASPARAGINE SYNTHETASE"/>
    <property type="match status" value="1"/>
</dbReference>
<dbReference type="Pfam" id="PF00733">
    <property type="entry name" value="Asn_synthase"/>
    <property type="match status" value="1"/>
</dbReference>
<accession>A0ABU7EPJ1</accession>
<dbReference type="PANTHER" id="PTHR11772:SF23">
    <property type="entry name" value="ASPARAGINE SYNTHETASE [GLUTAMINE-HYDROLYZING]"/>
    <property type="match status" value="1"/>
</dbReference>
<keyword evidence="6" id="KW-1185">Reference proteome</keyword>
<gene>
    <name evidence="5" type="ORF">CHARACLAT_032758</name>
</gene>
<protein>
    <recommendedName>
        <fullName evidence="4">Asparagine synthetase domain-containing protein</fullName>
    </recommendedName>
</protein>
<evidence type="ECO:0000256" key="3">
    <source>
        <dbReference type="ARBA" id="ARBA00022840"/>
    </source>
</evidence>